<feature type="non-terminal residue" evidence="1">
    <location>
        <position position="1"/>
    </location>
</feature>
<evidence type="ECO:0000313" key="1">
    <source>
        <dbReference type="EMBL" id="KAF5183464.1"/>
    </source>
</evidence>
<sequence length="67" mass="7310">MPGITDDDLRETAYEILLASAGAAGSTTKRKKERLMKKLARSDHVVSQSQRAPGLAGLLETMRVQLK</sequence>
<comment type="caution">
    <text evidence="1">The sequence shown here is derived from an EMBL/GenBank/DDBJ whole genome shotgun (WGS) entry which is preliminary data.</text>
</comment>
<proteinExistence type="predicted"/>
<keyword evidence="2" id="KW-1185">Reference proteome</keyword>
<gene>
    <name evidence="1" type="ORF">FRX31_026950</name>
</gene>
<dbReference type="AlphaFoldDB" id="A0A7J6VEF9"/>
<protein>
    <submittedName>
        <fullName evidence="1">Uncharacterized protein</fullName>
    </submittedName>
</protein>
<evidence type="ECO:0000313" key="2">
    <source>
        <dbReference type="Proteomes" id="UP000554482"/>
    </source>
</evidence>
<accession>A0A7J6VEF9</accession>
<organism evidence="1 2">
    <name type="scientific">Thalictrum thalictroides</name>
    <name type="common">Rue-anemone</name>
    <name type="synonym">Anemone thalictroides</name>
    <dbReference type="NCBI Taxonomy" id="46969"/>
    <lineage>
        <taxon>Eukaryota</taxon>
        <taxon>Viridiplantae</taxon>
        <taxon>Streptophyta</taxon>
        <taxon>Embryophyta</taxon>
        <taxon>Tracheophyta</taxon>
        <taxon>Spermatophyta</taxon>
        <taxon>Magnoliopsida</taxon>
        <taxon>Ranunculales</taxon>
        <taxon>Ranunculaceae</taxon>
        <taxon>Thalictroideae</taxon>
        <taxon>Thalictrum</taxon>
    </lineage>
</organism>
<dbReference type="Proteomes" id="UP000554482">
    <property type="component" value="Unassembled WGS sequence"/>
</dbReference>
<name>A0A7J6VEF9_THATH</name>
<dbReference type="OrthoDB" id="1993331at2759"/>
<dbReference type="EMBL" id="JABWDY010033384">
    <property type="protein sequence ID" value="KAF5183464.1"/>
    <property type="molecule type" value="Genomic_DNA"/>
</dbReference>
<reference evidence="1 2" key="1">
    <citation type="submission" date="2020-06" db="EMBL/GenBank/DDBJ databases">
        <title>Transcriptomic and genomic resources for Thalictrum thalictroides and T. hernandezii: Facilitating candidate gene discovery in an emerging model plant lineage.</title>
        <authorList>
            <person name="Arias T."/>
            <person name="Riano-Pachon D.M."/>
            <person name="Di Stilio V.S."/>
        </authorList>
    </citation>
    <scope>NUCLEOTIDE SEQUENCE [LARGE SCALE GENOMIC DNA]</scope>
    <source>
        <strain evidence="2">cv. WT478/WT964</strain>
        <tissue evidence="1">Leaves</tissue>
    </source>
</reference>